<evidence type="ECO:0000256" key="1">
    <source>
        <dbReference type="ARBA" id="ARBA00004496"/>
    </source>
</evidence>
<evidence type="ECO:0000259" key="16">
    <source>
        <dbReference type="Pfam" id="PF02782"/>
    </source>
</evidence>
<sequence>MSDMSQQTDLPITAVLDVGTTSVRCFVYSSNFKILSTASKDIEILIPQHGYNEIDPEKLYCDCVYVIKKAVRDANCSFAEIVLGISTLRSSFTTWNKTTGKTYHRICTWNDIRADDLVRKWNKSFTFYGLHLGAGFLYFFTRSQKFLAGSVLKLTNTQVTPRLLWCLENIPELKEGIKLGEAVFGTIESFLLYRLKKGNTLTQVEHVSDMTNAIATGLYDPFTLSWGDWAFKMFKINRNIMPKVVDNSYNFGSTHSSVFGVPVKISAVIADQAASIFGNCVFSKGNAKLTLGTGTFLSINTANKCHASICGLYPQIAYSLHETGVIFDVEGNSNDTAMSILWGMQIGLYNDPSETSDMAESVCDSDGVYFIPAFNGLSAPINDFNASTGFIGIKPSTTKYHMVRAILQSIVFRVAQLIRAASKETNYVIRQVKADGGVSKNDFVLQSLADLCDLSVARSNAESTSLGVAYLSCINMRAMKIDDVKKQYKPLKVFLPKTKNKEDIIRDFCEWERAVERFKSCTSVAQNFLECDYQLEDSTYTCILSISNPNGFDNWTTIDGNHLEGFTNADVVNLRASYQTTTNIPQIICSTFMNLTTISFAMSQIRTISPNTFTSCSNLVSLRVFNNFIEDLPDSLFINNGNLRSIDFTDNRITQFGANTFLNTVLESIMMDYNEITTFETAWFLPINSTLKSLSLHSNQITKFPDSAFTHFNQLESLSLSANYLSDLPNNAFDGLENLQVLSLYGNLLTILKFEWFNPLTNLVSLRLEFNTISDLPSGIFNNNNRLTDLGLSFNQLSEINSNSFGDLNNLVTFYGEFNMINSIDSEFFDRAINLNGLYLTSNICTQSSFYDVALNRISVRLALQTCFDNFNVETTLECFYLAAEFFPYTCELTIVNPQGRDDFETIDGDHVEENGDNDVLRLEAFNQNTFNLPSVLCDRFNNLQEITITGSRMELLTSKAFENCRELTYLDLEHNNITALEEGLFDSNPLLEILNLNDNHIATIGLNTFVGTQLWYIDLEHNQLNFFTPNWFNPINSTLRSLNLNGNFITNLPSQAFSILRNLEELEIAANSFVSIPGNSFEGLTNLGYLAMYRCNIEQLLPEWFADLSALHSLHIETNNITVLPQGIFNSLQRLNDINLSQNQLTTIDSRAFGNVSAFVAFNAQFNQINAINPEFFDLAEVLYILFLNGNTCVSTNFINVVGTRELVRNQLLGCFENFLKQERGIIECEYVDDGIFGYVCEMKINNPRGSDDFERIEGTHIEGFTDSDVFRVEAYQQISTLVPAIICIQFINLRQLYLGASNIKNISSTAFENCLNLEYLNLELNLIQQIPSNLFINSPHLVYLSFLFNEITLISPNAFENTIIEDLKLDDNQLTAIDLNWFNGITETLQFLTISENLITELSENQFSSLIKLRELDLGRNSLVMISDTAFDGLRNLEYLWLYHSTINEVNPIWFSEMPSLQGVHINYNQLTNLPNGLFRNNHRLFELNVAGNRIRIVDSNIFGNLSSLLYLTASNNRIMAIDSQFFDQATQIYNLFLFNNLCTSQNFISIVNNRSEIRNQLSNCFDIFEREGLLQCTYIEDDFLPYRCEFEVQNIAGNDNFERIEGLHVGSRNDNDVLRLESFGQQTFNIPRIICNQFNNLEEIYFAFAGIEVLTSESFSSCNSLNYLNLELNDIAIINSGVLNNLVNLASLSFYGNQLIVIESQAFQNLPLTYLNLDVNRLSYINPEWFVSGSQLTYLTIASNEIVSLPSRGFSNAATLQDLILSNNELNFISIDSFEGLTNLNYLILNNCSIKNINPIWFENLNSLQRLYLQGNNIESLPQRIFNNLTHINLAGNQLRAINRNAFVAIESLIQFNAQNNMIDGIETSFFDEASSLYTLQLLNNLCTSNNFINIPMNRENVREQLSICFENFESTEINCNYMYDFPYTCYFTIFNPLSRNDFNNIPGIHMSGREDENVESLDANNQLTNVFPEVICRQFTNLNYIYFLNSGIEILTADTFSACTKLLTLTLDGNRIAQLIDNLFINSPNLALISLAFNNINHVSENSLTGINLVLLDLEQNEISEIPNNFLTSSTNLYYLILNENRLTNLPNGLFTGLNLISFLDISHNQQLSDLPDNFFNGLAFLMTLVMDHCNFTSLNPNWFHDLSNINNLFLSDNPIDQLPIGVFNPLFRVDYLAIDNMNLERLDANSFGAALRNVRVIRARGNRINAIDPRILDNSIGNLNEFYLLNNVCIDNNFSGVQANIEEVRQDLYRCFANFE</sequence>
<dbReference type="OrthoDB" id="6278781at2759"/>
<evidence type="ECO:0000256" key="10">
    <source>
        <dbReference type="ARBA" id="ARBA00022798"/>
    </source>
</evidence>
<keyword evidence="5" id="KW-0433">Leucine-rich repeat</keyword>
<protein>
    <recommendedName>
        <fullName evidence="14">Glycerol kinase 5</fullName>
        <ecNumber evidence="3">2.7.1.30</ecNumber>
    </recommendedName>
    <alternativeName>
        <fullName evidence="12">ATP:glycerol 3-phosphotransferase 5</fullName>
    </alternativeName>
</protein>
<evidence type="ECO:0000256" key="9">
    <source>
        <dbReference type="ARBA" id="ARBA00022777"/>
    </source>
</evidence>
<dbReference type="GO" id="GO:0005737">
    <property type="term" value="C:cytoplasm"/>
    <property type="evidence" value="ECO:0007669"/>
    <property type="project" value="UniProtKB-SubCell"/>
</dbReference>
<evidence type="ECO:0000256" key="12">
    <source>
        <dbReference type="ARBA" id="ARBA00033026"/>
    </source>
</evidence>
<dbReference type="CDD" id="cd07793">
    <property type="entry name" value="ASKHA_NBD_FGGY_GK5-like"/>
    <property type="match status" value="1"/>
</dbReference>
<keyword evidence="6" id="KW-0808">Transferase</keyword>
<dbReference type="PANTHER" id="PTHR45712">
    <property type="entry name" value="AGAP008170-PA"/>
    <property type="match status" value="1"/>
</dbReference>
<evidence type="ECO:0000256" key="8">
    <source>
        <dbReference type="ARBA" id="ARBA00022741"/>
    </source>
</evidence>
<evidence type="ECO:0000256" key="4">
    <source>
        <dbReference type="ARBA" id="ARBA00022490"/>
    </source>
</evidence>
<dbReference type="PROSITE" id="PS51450">
    <property type="entry name" value="LRR"/>
    <property type="match status" value="7"/>
</dbReference>
<comment type="subcellular location">
    <subcellularLocation>
        <location evidence="1">Cytoplasm</location>
    </subcellularLocation>
</comment>
<dbReference type="InterPro" id="IPR032675">
    <property type="entry name" value="LRR_dom_sf"/>
</dbReference>
<dbReference type="GO" id="GO:0004370">
    <property type="term" value="F:glycerol kinase activity"/>
    <property type="evidence" value="ECO:0007669"/>
    <property type="project" value="UniProtKB-EC"/>
</dbReference>
<dbReference type="SUPFAM" id="SSF52058">
    <property type="entry name" value="L domain-like"/>
    <property type="match status" value="5"/>
</dbReference>
<dbReference type="FunFam" id="3.30.420.40:FF:000104">
    <property type="entry name" value="putative glycerol kinase 5"/>
    <property type="match status" value="1"/>
</dbReference>
<comment type="caution">
    <text evidence="17">The sequence shown here is derived from an EMBL/GenBank/DDBJ whole genome shotgun (WGS) entry which is preliminary data.</text>
</comment>
<dbReference type="SUPFAM" id="SSF53067">
    <property type="entry name" value="Actin-like ATPase domain"/>
    <property type="match status" value="2"/>
</dbReference>
<dbReference type="Pfam" id="PF02782">
    <property type="entry name" value="FGGY_C"/>
    <property type="match status" value="1"/>
</dbReference>
<dbReference type="FunFam" id="3.30.420.40:FF:000102">
    <property type="entry name" value="Putative glycerol kinase 5"/>
    <property type="match status" value="1"/>
</dbReference>
<dbReference type="EMBL" id="JADBJN010000004">
    <property type="protein sequence ID" value="KAG5666386.1"/>
    <property type="molecule type" value="Genomic_DNA"/>
</dbReference>
<dbReference type="Pfam" id="PF13855">
    <property type="entry name" value="LRR_8"/>
    <property type="match status" value="10"/>
</dbReference>
<dbReference type="Proteomes" id="UP001107558">
    <property type="component" value="Chromosome 4"/>
</dbReference>
<feature type="domain" description="Carbohydrate kinase FGGY C-terminal" evidence="16">
    <location>
        <begin position="288"/>
        <end position="475"/>
    </location>
</feature>
<reference evidence="17" key="1">
    <citation type="submission" date="2021-03" db="EMBL/GenBank/DDBJ databases">
        <title>Chromosome level genome of the anhydrobiotic midge Polypedilum vanderplanki.</title>
        <authorList>
            <person name="Yoshida Y."/>
            <person name="Kikawada T."/>
            <person name="Gusev O."/>
        </authorList>
    </citation>
    <scope>NUCLEOTIDE SEQUENCE</scope>
    <source>
        <strain evidence="17">NIAS01</strain>
        <tissue evidence="17">Whole body or cell culture</tissue>
    </source>
</reference>
<organism evidence="17 18">
    <name type="scientific">Polypedilum vanderplanki</name>
    <name type="common">Sleeping chironomid midge</name>
    <dbReference type="NCBI Taxonomy" id="319348"/>
    <lineage>
        <taxon>Eukaryota</taxon>
        <taxon>Metazoa</taxon>
        <taxon>Ecdysozoa</taxon>
        <taxon>Arthropoda</taxon>
        <taxon>Hexapoda</taxon>
        <taxon>Insecta</taxon>
        <taxon>Pterygota</taxon>
        <taxon>Neoptera</taxon>
        <taxon>Endopterygota</taxon>
        <taxon>Diptera</taxon>
        <taxon>Nematocera</taxon>
        <taxon>Chironomoidea</taxon>
        <taxon>Chironomidae</taxon>
        <taxon>Chironominae</taxon>
        <taxon>Polypedilum</taxon>
        <taxon>Polypedilum</taxon>
    </lineage>
</organism>
<keyword evidence="7" id="KW-0677">Repeat</keyword>
<dbReference type="Pfam" id="PF00370">
    <property type="entry name" value="FGGY_N"/>
    <property type="match status" value="1"/>
</dbReference>
<evidence type="ECO:0000256" key="7">
    <source>
        <dbReference type="ARBA" id="ARBA00022737"/>
    </source>
</evidence>
<dbReference type="SMART" id="SM00364">
    <property type="entry name" value="LRR_BAC"/>
    <property type="match status" value="11"/>
</dbReference>
<dbReference type="SMART" id="SM00369">
    <property type="entry name" value="LRR_TYP"/>
    <property type="match status" value="40"/>
</dbReference>
<dbReference type="GO" id="GO:0005524">
    <property type="term" value="F:ATP binding"/>
    <property type="evidence" value="ECO:0007669"/>
    <property type="project" value="UniProtKB-KW"/>
</dbReference>
<keyword evidence="11" id="KW-0067">ATP-binding</keyword>
<keyword evidence="18" id="KW-1185">Reference proteome</keyword>
<dbReference type="SMART" id="SM00365">
    <property type="entry name" value="LRR_SD22"/>
    <property type="match status" value="10"/>
</dbReference>
<gene>
    <name evidence="17" type="ORF">PVAND_014415</name>
</gene>
<feature type="domain" description="Carbohydrate kinase FGGY N-terminal" evidence="15">
    <location>
        <begin position="14"/>
        <end position="278"/>
    </location>
</feature>
<keyword evidence="10" id="KW-0319">Glycerol metabolism</keyword>
<evidence type="ECO:0000256" key="2">
    <source>
        <dbReference type="ARBA" id="ARBA00005190"/>
    </source>
</evidence>
<accession>A0A9J6B9K3</accession>
<evidence type="ECO:0000256" key="13">
    <source>
        <dbReference type="ARBA" id="ARBA00045165"/>
    </source>
</evidence>
<comment type="pathway">
    <text evidence="2">Polyol metabolism; glycerol degradation via glycerol kinase pathway; sn-glycerol 3-phosphate from glycerol: step 1/1.</text>
</comment>
<dbReference type="EC" id="2.7.1.30" evidence="3"/>
<keyword evidence="4" id="KW-0963">Cytoplasm</keyword>
<dbReference type="InterPro" id="IPR043129">
    <property type="entry name" value="ATPase_NBD"/>
</dbReference>
<dbReference type="InterPro" id="IPR001611">
    <property type="entry name" value="Leu-rich_rpt"/>
</dbReference>
<dbReference type="InterPro" id="IPR037444">
    <property type="entry name" value="GK5"/>
</dbReference>
<evidence type="ECO:0000256" key="11">
    <source>
        <dbReference type="ARBA" id="ARBA00022840"/>
    </source>
</evidence>
<evidence type="ECO:0000256" key="3">
    <source>
        <dbReference type="ARBA" id="ARBA00012099"/>
    </source>
</evidence>
<dbReference type="InterPro" id="IPR018485">
    <property type="entry name" value="FGGY_C"/>
</dbReference>
<dbReference type="InterPro" id="IPR003591">
    <property type="entry name" value="Leu-rich_rpt_typical-subtyp"/>
</dbReference>
<dbReference type="InterPro" id="IPR050333">
    <property type="entry name" value="SLRP"/>
</dbReference>
<proteinExistence type="predicted"/>
<keyword evidence="8" id="KW-0547">Nucleotide-binding</keyword>
<dbReference type="InterPro" id="IPR018484">
    <property type="entry name" value="FGGY_N"/>
</dbReference>
<comment type="function">
    <text evidence="13">Skin-specific kinase that plays a key role in glycerol metabolism, catalyzing its phosphorylation to produce sn-glycerol 3-phosphate. Involved in skin-specific regulation of sterol regulatory element-binding protein (SREBP) processing and lipid biosynthesis.</text>
</comment>
<evidence type="ECO:0000256" key="5">
    <source>
        <dbReference type="ARBA" id="ARBA00022614"/>
    </source>
</evidence>
<dbReference type="GO" id="GO:0006071">
    <property type="term" value="P:glycerol metabolic process"/>
    <property type="evidence" value="ECO:0007669"/>
    <property type="project" value="UniProtKB-KW"/>
</dbReference>
<dbReference type="Gene3D" id="3.30.420.40">
    <property type="match status" value="2"/>
</dbReference>
<dbReference type="PANTHER" id="PTHR45712:SF22">
    <property type="entry name" value="INSULIN-LIKE GROWTH FACTOR-BINDING PROTEIN COMPLEX ACID LABILE SUBUNIT"/>
    <property type="match status" value="1"/>
</dbReference>
<evidence type="ECO:0000259" key="15">
    <source>
        <dbReference type="Pfam" id="PF00370"/>
    </source>
</evidence>
<dbReference type="Gene3D" id="3.80.10.10">
    <property type="entry name" value="Ribonuclease Inhibitor"/>
    <property type="match status" value="8"/>
</dbReference>
<evidence type="ECO:0000256" key="14">
    <source>
        <dbReference type="ARBA" id="ARBA00047192"/>
    </source>
</evidence>
<dbReference type="FunFam" id="3.80.10.10:FF:001164">
    <property type="entry name" value="GH01279p"/>
    <property type="match status" value="1"/>
</dbReference>
<evidence type="ECO:0000313" key="17">
    <source>
        <dbReference type="EMBL" id="KAG5666386.1"/>
    </source>
</evidence>
<evidence type="ECO:0000313" key="18">
    <source>
        <dbReference type="Proteomes" id="UP001107558"/>
    </source>
</evidence>
<keyword evidence="9" id="KW-0418">Kinase</keyword>
<name>A0A9J6B9K3_POLVA</name>
<evidence type="ECO:0000256" key="6">
    <source>
        <dbReference type="ARBA" id="ARBA00022679"/>
    </source>
</evidence>